<keyword evidence="3" id="KW-1185">Reference proteome</keyword>
<name>A0AAW1F597_ZOAVI</name>
<organism evidence="2 3">
    <name type="scientific">Zoarces viviparus</name>
    <name type="common">Viviparous eelpout</name>
    <name type="synonym">Blennius viviparus</name>
    <dbReference type="NCBI Taxonomy" id="48416"/>
    <lineage>
        <taxon>Eukaryota</taxon>
        <taxon>Metazoa</taxon>
        <taxon>Chordata</taxon>
        <taxon>Craniata</taxon>
        <taxon>Vertebrata</taxon>
        <taxon>Euteleostomi</taxon>
        <taxon>Actinopterygii</taxon>
        <taxon>Neopterygii</taxon>
        <taxon>Teleostei</taxon>
        <taxon>Neoteleostei</taxon>
        <taxon>Acanthomorphata</taxon>
        <taxon>Eupercaria</taxon>
        <taxon>Perciformes</taxon>
        <taxon>Cottioidei</taxon>
        <taxon>Zoarcales</taxon>
        <taxon>Zoarcidae</taxon>
        <taxon>Zoarcinae</taxon>
        <taxon>Zoarces</taxon>
    </lineage>
</organism>
<gene>
    <name evidence="2" type="ORF">VZT92_013620</name>
</gene>
<proteinExistence type="predicted"/>
<protein>
    <submittedName>
        <fullName evidence="2">Uncharacterized protein</fullName>
    </submittedName>
</protein>
<evidence type="ECO:0000313" key="3">
    <source>
        <dbReference type="Proteomes" id="UP001488805"/>
    </source>
</evidence>
<accession>A0AAW1F597</accession>
<evidence type="ECO:0000256" key="1">
    <source>
        <dbReference type="SAM" id="MobiDB-lite"/>
    </source>
</evidence>
<dbReference type="AlphaFoldDB" id="A0AAW1F597"/>
<comment type="caution">
    <text evidence="2">The sequence shown here is derived from an EMBL/GenBank/DDBJ whole genome shotgun (WGS) entry which is preliminary data.</text>
</comment>
<reference evidence="2 3" key="1">
    <citation type="journal article" date="2024" name="Genome Biol. Evol.">
        <title>Chromosome-level genome assembly of the viviparous eelpout Zoarces viviparus.</title>
        <authorList>
            <person name="Fuhrmann N."/>
            <person name="Brasseur M.V."/>
            <person name="Bakowski C.E."/>
            <person name="Podsiadlowski L."/>
            <person name="Prost S."/>
            <person name="Krehenwinkel H."/>
            <person name="Mayer C."/>
        </authorList>
    </citation>
    <scope>NUCLEOTIDE SEQUENCE [LARGE SCALE GENOMIC DNA]</scope>
    <source>
        <strain evidence="2">NO-MEL_2022_Ind0_liver</strain>
    </source>
</reference>
<feature type="region of interest" description="Disordered" evidence="1">
    <location>
        <begin position="1"/>
        <end position="20"/>
    </location>
</feature>
<dbReference type="Proteomes" id="UP001488805">
    <property type="component" value="Unassembled WGS sequence"/>
</dbReference>
<sequence length="82" mass="8595">MKSSAETAGAQPSSPGSPRLTSRLLEGSLEFILQSSARSGELGSVVLAAAPSESKLPCEVTSPEWKGRPRPSLSLSCLVRIR</sequence>
<dbReference type="EMBL" id="JBCEZU010000111">
    <property type="protein sequence ID" value="KAK9529533.1"/>
    <property type="molecule type" value="Genomic_DNA"/>
</dbReference>
<evidence type="ECO:0000313" key="2">
    <source>
        <dbReference type="EMBL" id="KAK9529533.1"/>
    </source>
</evidence>